<dbReference type="InterPro" id="IPR052609">
    <property type="entry name" value="Ribosome_Biogenesis_Reg"/>
</dbReference>
<dbReference type="InterPro" id="IPR018849">
    <property type="entry name" value="Urb2/Npa2_C"/>
</dbReference>
<evidence type="ECO:0000313" key="4">
    <source>
        <dbReference type="Proteomes" id="UP000596660"/>
    </source>
</evidence>
<dbReference type="PANTHER" id="PTHR15682">
    <property type="entry name" value="UNHEALTHY RIBOSOME BIOGENESIS PROTEIN 2 HOMOLOG"/>
    <property type="match status" value="1"/>
</dbReference>
<dbReference type="EnsemblPlants" id="AUR62013096-RA">
    <property type="protein sequence ID" value="AUR62013096-RA:cds"/>
    <property type="gene ID" value="AUR62013096"/>
</dbReference>
<protein>
    <recommendedName>
        <fullName evidence="2">Nucleolar 27S pre-rRNA processing Urb2/Npa2 C-terminal domain-containing protein</fullName>
    </recommendedName>
</protein>
<reference evidence="3" key="1">
    <citation type="journal article" date="2017" name="Nature">
        <title>The genome of Chenopodium quinoa.</title>
        <authorList>
            <person name="Jarvis D.E."/>
            <person name="Ho Y.S."/>
            <person name="Lightfoot D.J."/>
            <person name="Schmoeckel S.M."/>
            <person name="Li B."/>
            <person name="Borm T.J.A."/>
            <person name="Ohyanagi H."/>
            <person name="Mineta K."/>
            <person name="Michell C.T."/>
            <person name="Saber N."/>
            <person name="Kharbatia N.M."/>
            <person name="Rupper R.R."/>
            <person name="Sharp A.R."/>
            <person name="Dally N."/>
            <person name="Boughton B.A."/>
            <person name="Woo Y.H."/>
            <person name="Gao G."/>
            <person name="Schijlen E.G.W.M."/>
            <person name="Guo X."/>
            <person name="Momin A.A."/>
            <person name="Negrao S."/>
            <person name="Al-Babili S."/>
            <person name="Gehring C."/>
            <person name="Roessner U."/>
            <person name="Jung C."/>
            <person name="Murphy K."/>
            <person name="Arold S.T."/>
            <person name="Gojobori T."/>
            <person name="van der Linden C.G."/>
            <person name="van Loo E.N."/>
            <person name="Jellen E.N."/>
            <person name="Maughan P.J."/>
            <person name="Tester M."/>
        </authorList>
    </citation>
    <scope>NUCLEOTIDE SEQUENCE [LARGE SCALE GENOMIC DNA]</scope>
    <source>
        <strain evidence="3">cv. PI 614886</strain>
    </source>
</reference>
<keyword evidence="4" id="KW-1185">Reference proteome</keyword>
<feature type="region of interest" description="Disordered" evidence="1">
    <location>
        <begin position="420"/>
        <end position="452"/>
    </location>
</feature>
<accession>A0A803LGJ9</accession>
<feature type="domain" description="Nucleolar 27S pre-rRNA processing Urb2/Npa2 C-terminal" evidence="2">
    <location>
        <begin position="1789"/>
        <end position="2022"/>
    </location>
</feature>
<name>A0A803LGJ9_CHEQI</name>
<evidence type="ECO:0000256" key="1">
    <source>
        <dbReference type="SAM" id="MobiDB-lite"/>
    </source>
</evidence>
<feature type="region of interest" description="Disordered" evidence="1">
    <location>
        <begin position="1"/>
        <end position="43"/>
    </location>
</feature>
<dbReference type="Pfam" id="PF10441">
    <property type="entry name" value="Urb2"/>
    <property type="match status" value="1"/>
</dbReference>
<proteinExistence type="predicted"/>
<evidence type="ECO:0000313" key="3">
    <source>
        <dbReference type="EnsemblPlants" id="AUR62013096-RA:cds"/>
    </source>
</evidence>
<dbReference type="GO" id="GO:0005730">
    <property type="term" value="C:nucleolus"/>
    <property type="evidence" value="ECO:0007669"/>
    <property type="project" value="TreeGrafter"/>
</dbReference>
<evidence type="ECO:0000259" key="2">
    <source>
        <dbReference type="Pfam" id="PF10441"/>
    </source>
</evidence>
<dbReference type="Proteomes" id="UP000596660">
    <property type="component" value="Unplaced"/>
</dbReference>
<dbReference type="OMA" id="CLDYRCW"/>
<organism evidence="3 4">
    <name type="scientific">Chenopodium quinoa</name>
    <name type="common">Quinoa</name>
    <dbReference type="NCBI Taxonomy" id="63459"/>
    <lineage>
        <taxon>Eukaryota</taxon>
        <taxon>Viridiplantae</taxon>
        <taxon>Streptophyta</taxon>
        <taxon>Embryophyta</taxon>
        <taxon>Tracheophyta</taxon>
        <taxon>Spermatophyta</taxon>
        <taxon>Magnoliopsida</taxon>
        <taxon>eudicotyledons</taxon>
        <taxon>Gunneridae</taxon>
        <taxon>Pentapetalae</taxon>
        <taxon>Caryophyllales</taxon>
        <taxon>Chenopodiaceae</taxon>
        <taxon>Chenopodioideae</taxon>
        <taxon>Atripliceae</taxon>
        <taxon>Chenopodium</taxon>
    </lineage>
</organism>
<feature type="compositionally biased region" description="Polar residues" evidence="1">
    <location>
        <begin position="1"/>
        <end position="10"/>
    </location>
</feature>
<dbReference type="Gramene" id="AUR62013096-RA">
    <property type="protein sequence ID" value="AUR62013096-RA:cds"/>
    <property type="gene ID" value="AUR62013096"/>
</dbReference>
<reference evidence="3" key="2">
    <citation type="submission" date="2021-03" db="UniProtKB">
        <authorList>
            <consortium name="EnsemblPlants"/>
        </authorList>
    </citation>
    <scope>IDENTIFICATION</scope>
</reference>
<dbReference type="GO" id="GO:0042254">
    <property type="term" value="P:ribosome biogenesis"/>
    <property type="evidence" value="ECO:0007669"/>
    <property type="project" value="TreeGrafter"/>
</dbReference>
<sequence length="2023" mass="227992">MAGSTSTNNDSMKKKKRKLATSQDLPKPSKTPRKLNNTKDEEQCTVAETQKLEKVEVDEEIPGIFVGPHLWRNLDLALAIQNNELNEHKKVELMFEFVISRAGKGYDDSEKESNTLSISRLIERISDRIQSLLITSAKKIRAGEKESEGPHFFMDCRCWEILKFCLKESERLHVSLRLSRDLLRVISCVAKSVLHSFNIADADVMEPTFTNVEMILFNTIIDCLKLIFSSNCRLLNENLDLWAVAVSSVLELVIRMYDDISQDSGVRNLITEFSCLVLEPFSKFLRLHPCRKNGFRDFVDKLLESLLHLLGLLHDQIRDRSPALVKNLVKLAEEILSYGLFHSIHLDEYLSLNVTDRYSSADQKLESARTAIKSYHRHLFDKVENLVSERKIQALSGIGELFRLFVISVKKLKRDSQDSGSLRTIETQDKKHPSKASNLASEKSHTSSTSASETRKILSSMVCESAYLRTEDSSGGACLNFFKISYGLLMSCYAEFNPFFLSTWSLVSFVEVETLNSLAKEFILVVGNFLDIEYGVIGDDLVSIWLMILTCLASEHSSENVSQHCKLYPVTVDLGCRLINLYSELRQVDRAVFALCKGLRHISFYQGDVDISSLHYDKFSKSGCLLLFSQKFRLAICNVIKSIPEGQAVDFVQILSADVLDCLEWMKVGNSVVDEYEVGDVHSCRISAQAKILGVVLSEIYTLVLDSLSVSAGYSYRMGESIEELIVVLRPSMRHLTTLEQDGSDEFVFSVLGITQNKNVECKNDLLNKVSLYLQFFFRVYVSCRSLYRQTLSLMPPDSSKKMSNVMSDFYTAYSGKNCMERTKFKDKGYFSWVKSSVSLLSIMQHLRDNIFQEGSTDYCCLIYVMHMMALQRLVDLSRQIHCVEYHLWCSENGRNGKSADDADKSLLCKDEGKQEKLEKFLSALKQETSGLTNFIMKYLSTVDENEQPTFIPSGAASPAPQYVLFDSWDLGVCTVNEKTLPTAIWWIICYNIDLWCHYATKKKLKLFLSLLILNSLPYRRFGEFEKQYENYAGEAMKVTKHQISQELLRDTSFYDQRFVRRYMPSRVCHVLKKCISRLFNDSTNAGAELGSSDWTYALGVLQNSALFARDKLITSCRGHGDLVNKQSDEGTSFTPTNDPLAGCQSVLNLLCKMCEITLSFKSFSHSVIYLINFERLIIGCLLGTHRSPYVHDHHEFLRLLVSCRRALKYILMAFCADKAENCIPTNIPILSEVPSSIHWLLESVKIVSTWWSTLSSQNSSNCSDLIVSLRDQTSYVFVTLCKHQFYTAIQSIASPTSTGKSGSNCDDNLSNEFNFSEKLSNDVEVCKGVIMMVEVLEEETKKSLLSLKEAFSDGDMEVDGRPVDLSKLSSVISCIQGLLWGLECALNDTLASGDDLKVKVMKSKDNIMSRVVSFMNLVMELIGKSSRIFLHNNHPIKMSDGQGQLKNGIDTELENQIGNSGSELTTLATCDLSNGFVSSRKKKRLKSDNSHSVVAEFSSFNYNCLKIDLLGSFLKGQNLEAAFFLRGLFIVSSAIVRLSVLIDFPSLSPNLVQNFLGCSEVLLTKFSEMLDFPSSSSFVWLDGSVKFLEAIGSLFASTSSIATRNVYTKLVELHLKAIGKCSSLQGKGARLASHIGSSAKIYTEGRDYESTVSDPLYGLDNLKARLRMSFKSLIEKPSEPLLLSALQALERALFGLREGFPVIYEVKKDGTAGGRVSAMVAGSVDCLDLLLEFYKGKNQLNVIRSQINSLFSSLFNIIVHLQGPSVFHTKPNSVAVNKNPDSGSMVLMCVEVLTRISGKRSQFHLDSHHVRQSLRIPAALFQGFCFIKAGKDSHQNSIRLDGKECEEIESYFSVDRQFSVNLYAASCRLLWTVVKHRNSECIQCIAELQISLQALLYCLEIINFDSEDRKAYFTWVLEDGVKCASYLRRVYEEIGQQKDNLGQHCFMFLSEYIKVYSGYGPLKMGIKREVDEALRPGIYALLDVCSADDLQHLHTKFGEGTCRSTLASLKDDHKRQQYEGKV</sequence>
<dbReference type="PANTHER" id="PTHR15682:SF2">
    <property type="entry name" value="UNHEALTHY RIBOSOME BIOGENESIS PROTEIN 2 HOMOLOG"/>
    <property type="match status" value="1"/>
</dbReference>